<keyword evidence="6" id="KW-0862">Zinc</keyword>
<dbReference type="EMBL" id="BMEO01000006">
    <property type="protein sequence ID" value="GGF95937.1"/>
    <property type="molecule type" value="Genomic_DNA"/>
</dbReference>
<accession>A0A917CQY3</accession>
<keyword evidence="8" id="KW-0812">Transmembrane</keyword>
<dbReference type="GO" id="GO:0030313">
    <property type="term" value="C:cell envelope"/>
    <property type="evidence" value="ECO:0007669"/>
    <property type="project" value="UniProtKB-SubCell"/>
</dbReference>
<evidence type="ECO:0000256" key="1">
    <source>
        <dbReference type="ARBA" id="ARBA00001947"/>
    </source>
</evidence>
<evidence type="ECO:0000256" key="4">
    <source>
        <dbReference type="ARBA" id="ARBA00022723"/>
    </source>
</evidence>
<name>A0A917CQY3_9GAMM</name>
<keyword evidence="5" id="KW-0378">Hydrolase</keyword>
<evidence type="ECO:0000259" key="9">
    <source>
        <dbReference type="Pfam" id="PF01551"/>
    </source>
</evidence>
<evidence type="ECO:0000256" key="2">
    <source>
        <dbReference type="ARBA" id="ARBA00004196"/>
    </source>
</evidence>
<evidence type="ECO:0000256" key="8">
    <source>
        <dbReference type="SAM" id="Phobius"/>
    </source>
</evidence>
<gene>
    <name evidence="11" type="ORF">GCM10011365_16570</name>
</gene>
<keyword evidence="8" id="KW-1133">Transmembrane helix</keyword>
<dbReference type="Proteomes" id="UP000605253">
    <property type="component" value="Unassembled WGS sequence"/>
</dbReference>
<evidence type="ECO:0000256" key="7">
    <source>
        <dbReference type="ARBA" id="ARBA00023049"/>
    </source>
</evidence>
<evidence type="ECO:0000313" key="12">
    <source>
        <dbReference type="Proteomes" id="UP000605253"/>
    </source>
</evidence>
<dbReference type="CDD" id="cd12797">
    <property type="entry name" value="M23_peptidase"/>
    <property type="match status" value="1"/>
</dbReference>
<proteinExistence type="predicted"/>
<dbReference type="RefSeq" id="WP_188365261.1">
    <property type="nucleotide sequence ID" value="NZ_BAABJF010000001.1"/>
</dbReference>
<dbReference type="SUPFAM" id="SSF51261">
    <property type="entry name" value="Duplicated hybrid motif"/>
    <property type="match status" value="1"/>
</dbReference>
<protein>
    <submittedName>
        <fullName evidence="11">Family M23 zinc metallopeptidase with OapA domain protein</fullName>
    </submittedName>
</protein>
<comment type="cofactor">
    <cofactor evidence="1">
        <name>Zn(2+)</name>
        <dbReference type="ChEBI" id="CHEBI:29105"/>
    </cofactor>
</comment>
<dbReference type="GO" id="GO:0004222">
    <property type="term" value="F:metalloendopeptidase activity"/>
    <property type="evidence" value="ECO:0007669"/>
    <property type="project" value="TreeGrafter"/>
</dbReference>
<dbReference type="Pfam" id="PF01551">
    <property type="entry name" value="Peptidase_M23"/>
    <property type="match status" value="1"/>
</dbReference>
<evidence type="ECO:0000256" key="3">
    <source>
        <dbReference type="ARBA" id="ARBA00022670"/>
    </source>
</evidence>
<evidence type="ECO:0000256" key="6">
    <source>
        <dbReference type="ARBA" id="ARBA00022833"/>
    </source>
</evidence>
<keyword evidence="4" id="KW-0479">Metal-binding</keyword>
<evidence type="ECO:0000259" key="10">
    <source>
        <dbReference type="Pfam" id="PF19425"/>
    </source>
</evidence>
<keyword evidence="12" id="KW-1185">Reference proteome</keyword>
<keyword evidence="8" id="KW-0472">Membrane</keyword>
<dbReference type="PANTHER" id="PTHR21666:SF288">
    <property type="entry name" value="CELL DIVISION PROTEIN YTFB"/>
    <property type="match status" value="1"/>
</dbReference>
<dbReference type="InterPro" id="IPR050570">
    <property type="entry name" value="Cell_wall_metabolism_enzyme"/>
</dbReference>
<dbReference type="InterPro" id="IPR011055">
    <property type="entry name" value="Dup_hybrid_motif"/>
</dbReference>
<dbReference type="Pfam" id="PF19425">
    <property type="entry name" value="Csd3_N2"/>
    <property type="match status" value="1"/>
</dbReference>
<reference evidence="11" key="2">
    <citation type="submission" date="2020-09" db="EMBL/GenBank/DDBJ databases">
        <authorList>
            <person name="Sun Q."/>
            <person name="Zhou Y."/>
        </authorList>
    </citation>
    <scope>NUCLEOTIDE SEQUENCE</scope>
    <source>
        <strain evidence="11">CGMCC 1.12181</strain>
    </source>
</reference>
<dbReference type="InterPro" id="IPR045834">
    <property type="entry name" value="Csd3_N2"/>
</dbReference>
<dbReference type="FunFam" id="2.70.70.10:FF:000002">
    <property type="entry name" value="Murein DD-endopeptidase MepM"/>
    <property type="match status" value="1"/>
</dbReference>
<keyword evidence="3" id="KW-0645">Protease</keyword>
<sequence length="454" mass="50396">MVIKAQAIPNKANPTIKQPGSVNSFITPFIRNKKNLFVVATVLFSLFALADMLSVGADAHVDVRPVYNQLSIPDTPLMSFSENGMIGTEQLKTIHHVVKKGETLSGIFTDVGLSQGLLLSIAHFNEDSRLLTKVMPGNTLTFQMNHAGELASLAYQVSEFKTLLIHHDIGQISTEIVTQEQQVHLVSTHGVIDHSVFSAGKKAGLSDKMVMDLANIFSWDIDFVLEIRAGDQFSLIYEKVYKNGEFLTDGRILAASFTNQDRHYEAVLYDDGSGETQYYAPNGRSMKKAFLRAPLNFSYISSNFNPKRLHPVTKRVKAHRGIDYSAPTGTPVYAAGAGKVIRSAYNKYNGHHVFIQHPNGIVTKYLHFTKRAVKQGQRVKQKQTIGYVGATGLATGPHLHYEFIYNGVHRNPRTVDLPKAEPLAKDKMAAFHDYARPILGQLHNINQGLIARIE</sequence>
<dbReference type="GO" id="GO:0006508">
    <property type="term" value="P:proteolysis"/>
    <property type="evidence" value="ECO:0007669"/>
    <property type="project" value="UniProtKB-KW"/>
</dbReference>
<comment type="caution">
    <text evidence="11">The sequence shown here is derived from an EMBL/GenBank/DDBJ whole genome shotgun (WGS) entry which is preliminary data.</text>
</comment>
<keyword evidence="7" id="KW-0482">Metalloprotease</keyword>
<dbReference type="Gene3D" id="2.70.70.10">
    <property type="entry name" value="Glucose Permease (Domain IIA)"/>
    <property type="match status" value="1"/>
</dbReference>
<organism evidence="11 12">
    <name type="scientific">Marinicella pacifica</name>
    <dbReference type="NCBI Taxonomy" id="1171543"/>
    <lineage>
        <taxon>Bacteria</taxon>
        <taxon>Pseudomonadati</taxon>
        <taxon>Pseudomonadota</taxon>
        <taxon>Gammaproteobacteria</taxon>
        <taxon>Lysobacterales</taxon>
        <taxon>Marinicellaceae</taxon>
        <taxon>Marinicella</taxon>
    </lineage>
</organism>
<comment type="subcellular location">
    <subcellularLocation>
        <location evidence="2">Cell envelope</location>
    </subcellularLocation>
</comment>
<evidence type="ECO:0000256" key="5">
    <source>
        <dbReference type="ARBA" id="ARBA00022801"/>
    </source>
</evidence>
<feature type="domain" description="Csd3-like second N-terminal" evidence="10">
    <location>
        <begin position="188"/>
        <end position="306"/>
    </location>
</feature>
<dbReference type="InterPro" id="IPR016047">
    <property type="entry name" value="M23ase_b-sheet_dom"/>
</dbReference>
<evidence type="ECO:0000313" key="11">
    <source>
        <dbReference type="EMBL" id="GGF95937.1"/>
    </source>
</evidence>
<dbReference type="Gene3D" id="3.10.450.350">
    <property type="match status" value="2"/>
</dbReference>
<feature type="transmembrane region" description="Helical" evidence="8">
    <location>
        <begin position="36"/>
        <end position="57"/>
    </location>
</feature>
<dbReference type="PANTHER" id="PTHR21666">
    <property type="entry name" value="PEPTIDASE-RELATED"/>
    <property type="match status" value="1"/>
</dbReference>
<feature type="domain" description="M23ase beta-sheet core" evidence="9">
    <location>
        <begin position="318"/>
        <end position="412"/>
    </location>
</feature>
<reference evidence="11" key="1">
    <citation type="journal article" date="2014" name="Int. J. Syst. Evol. Microbiol.">
        <title>Complete genome sequence of Corynebacterium casei LMG S-19264T (=DSM 44701T), isolated from a smear-ripened cheese.</title>
        <authorList>
            <consortium name="US DOE Joint Genome Institute (JGI-PGF)"/>
            <person name="Walter F."/>
            <person name="Albersmeier A."/>
            <person name="Kalinowski J."/>
            <person name="Ruckert C."/>
        </authorList>
    </citation>
    <scope>NUCLEOTIDE SEQUENCE</scope>
    <source>
        <strain evidence="11">CGMCC 1.12181</strain>
    </source>
</reference>
<dbReference type="GO" id="GO:0046872">
    <property type="term" value="F:metal ion binding"/>
    <property type="evidence" value="ECO:0007669"/>
    <property type="project" value="UniProtKB-KW"/>
</dbReference>
<dbReference type="AlphaFoldDB" id="A0A917CQY3"/>